<organism evidence="1 2">
    <name type="scientific">Vermiconidia calcicola</name>
    <dbReference type="NCBI Taxonomy" id="1690605"/>
    <lineage>
        <taxon>Eukaryota</taxon>
        <taxon>Fungi</taxon>
        <taxon>Dikarya</taxon>
        <taxon>Ascomycota</taxon>
        <taxon>Pezizomycotina</taxon>
        <taxon>Dothideomycetes</taxon>
        <taxon>Dothideomycetidae</taxon>
        <taxon>Mycosphaerellales</taxon>
        <taxon>Extremaceae</taxon>
        <taxon>Vermiconidia</taxon>
    </lineage>
</organism>
<dbReference type="Proteomes" id="UP001281147">
    <property type="component" value="Unassembled WGS sequence"/>
</dbReference>
<accession>A0ACC3MB22</accession>
<proteinExistence type="predicted"/>
<name>A0ACC3MB22_9PEZI</name>
<comment type="caution">
    <text evidence="1">The sequence shown here is derived from an EMBL/GenBank/DDBJ whole genome shotgun (WGS) entry which is preliminary data.</text>
</comment>
<protein>
    <submittedName>
        <fullName evidence="1">Uncharacterized protein</fullName>
    </submittedName>
</protein>
<sequence>MAYMEKAAVKDTGSPPHDNPVGGSQDVERGMQTGIIQRLRANRNDPNEIGRDLFEQSQQYDEAQLERDALRVRRKIDLLTGTDTLKMCGTYMISFLDKQTLNYSNAYGLQEDTNMSGSQYSWVASALNIGWLLAAYPWNLVLQRYPIGRLIGCILFVWGSVCMLQAAVFNFAGFFAIRFSLGALEAVVSPAFILLTSMFWEKEEQSFRSSLWLACNGFASIIGALLAYGSGSVANLVIPNWKLIYLIVGSITICWGVVIVLYLPDGPHNAKMLIGLKHNEIKWYQVKEALLDPKSWLVWLMGASVGVLNGGVANFTSALIKGFGYDALQASLMQTPAGAFEIVGCILFGWLSSFRGWYLPSIILGCIPGMAGLIGILTIDIKYRYALTAMAWMQNVLGSPLILCWTLPGVHVAGHTKRTTVLGLFFVMYCAGNIAGPHMFLESEVPRYPTAIKGLLGAYVAMIFFTSINFALCVVQNKQRDRKGARGDNVMLEGLEGFEDLTDWENQIPLVICEKVPRKGKKRDQQVLVFWDVGHVSN</sequence>
<evidence type="ECO:0000313" key="1">
    <source>
        <dbReference type="EMBL" id="KAK3681208.1"/>
    </source>
</evidence>
<reference evidence="1" key="1">
    <citation type="submission" date="2023-07" db="EMBL/GenBank/DDBJ databases">
        <title>Black Yeasts Isolated from many extreme environments.</title>
        <authorList>
            <person name="Coleine C."/>
            <person name="Stajich J.E."/>
            <person name="Selbmann L."/>
        </authorList>
    </citation>
    <scope>NUCLEOTIDE SEQUENCE</scope>
    <source>
        <strain evidence="1">CCFEE 5714</strain>
    </source>
</reference>
<evidence type="ECO:0000313" key="2">
    <source>
        <dbReference type="Proteomes" id="UP001281147"/>
    </source>
</evidence>
<keyword evidence="2" id="KW-1185">Reference proteome</keyword>
<gene>
    <name evidence="1" type="ORF">LTR37_020940</name>
</gene>
<dbReference type="EMBL" id="JAUTXU010000407">
    <property type="protein sequence ID" value="KAK3681208.1"/>
    <property type="molecule type" value="Genomic_DNA"/>
</dbReference>